<feature type="chain" id="PRO_5034788108" evidence="1">
    <location>
        <begin position="32"/>
        <end position="735"/>
    </location>
</feature>
<dbReference type="GeneID" id="64859562"/>
<protein>
    <submittedName>
        <fullName evidence="3">Similar to Saccharomyces cerevisiae YHR211W FLO5 Lectin-like cell wall protein (Flocculin) involved in flocculation</fullName>
    </submittedName>
</protein>
<dbReference type="AlphaFoldDB" id="A0A8H2VJL6"/>
<sequence>MTVFSSFRSIHARLFTSFLLFSTVIVRTANAAEGCKPQSVGTQGFDMSLYHYPFDDASSSSCYSNYYQSSEFQHGGYETFGGGLFGTATDIDDVTLDLKLNVHCKEVMGGLPENFHYGDTMSVSNFTMLLTGYFYAQESGHYTFNLVADDLAYLSFGAGNAFECCDEEGTVSDPEAFDLIVIWKADNNMSGSVSYNLEAGVYYPIRLLYANRDYHGTLELSFEDPHGDVHTNFDDHIYQFKDEPEGCPNNIHTSTTQWTGSFTSTFSTTVYTTTGSDGHATTETLYIVETPDPNTYVTTATTEYTQGTASGTTTYSTATGVTTGSDGVITTETTFFVETPDPNTYVTTATTEYTQGTADVTTTYSTATGVATGSDGVITTETTFFVETPVSTSATATATTIYTHGTASVTTTYSTATGVITGSDGIITTETTFYVEEPGPKTTITTAETTTIYTSVTVPTTVTHVTTYYTTDDEGEEEEIVETDIDVELPSVDETTTIVKTTTEFGSVTAPTTVTHVTTYYTTDDEGDEEEVVETDIEVELPSVDETVTTASTSYTPGDVTVTTTISTFVTTYYTTDAEGNEEEVIETDYLVETPGTPNTEEEKTTISTTIISYYTGSETSTYSTSIRTYTSTDEYGNPEEVVETDYYVEIPEPTTSANEVEVAETAVVTTVIKTTTNKPAVTETTSKKPAVSEYPVQSASSTTANVSEYNGIGAIASNNILTFVVGLLFATFMI</sequence>
<organism evidence="3 4">
    <name type="scientific">Maudiozyma barnettii</name>
    <dbReference type="NCBI Taxonomy" id="61262"/>
    <lineage>
        <taxon>Eukaryota</taxon>
        <taxon>Fungi</taxon>
        <taxon>Dikarya</taxon>
        <taxon>Ascomycota</taxon>
        <taxon>Saccharomycotina</taxon>
        <taxon>Saccharomycetes</taxon>
        <taxon>Saccharomycetales</taxon>
        <taxon>Saccharomycetaceae</taxon>
        <taxon>Maudiozyma</taxon>
    </lineage>
</organism>
<evidence type="ECO:0000313" key="4">
    <source>
        <dbReference type="Proteomes" id="UP000644660"/>
    </source>
</evidence>
<dbReference type="PROSITE" id="PS51820">
    <property type="entry name" value="PA14"/>
    <property type="match status" value="1"/>
</dbReference>
<dbReference type="Pfam" id="PF00624">
    <property type="entry name" value="Flocculin"/>
    <property type="match status" value="5"/>
</dbReference>
<dbReference type="GO" id="GO:0000128">
    <property type="term" value="P:flocculation"/>
    <property type="evidence" value="ECO:0007669"/>
    <property type="project" value="InterPro"/>
</dbReference>
<evidence type="ECO:0000256" key="1">
    <source>
        <dbReference type="SAM" id="SignalP"/>
    </source>
</evidence>
<dbReference type="InterPro" id="IPR018871">
    <property type="entry name" value="GLEYA_adhesin_domain"/>
</dbReference>
<dbReference type="Proteomes" id="UP000644660">
    <property type="component" value="Unassembled WGS sequence"/>
</dbReference>
<accession>A0A8H2VJL6</accession>
<dbReference type="InterPro" id="IPR001389">
    <property type="entry name" value="Flocculin"/>
</dbReference>
<name>A0A8H2VJL6_9SACH</name>
<dbReference type="Gene3D" id="2.60.120.1560">
    <property type="match status" value="1"/>
</dbReference>
<dbReference type="InterPro" id="IPR037524">
    <property type="entry name" value="PA14/GLEYA"/>
</dbReference>
<gene>
    <name evidence="3" type="ORF">KABA2_10S00110</name>
</gene>
<reference evidence="3 4" key="1">
    <citation type="submission" date="2020-05" db="EMBL/GenBank/DDBJ databases">
        <authorList>
            <person name="Casaregola S."/>
            <person name="Devillers H."/>
            <person name="Grondin C."/>
        </authorList>
    </citation>
    <scope>NUCLEOTIDE SEQUENCE [LARGE SCALE GENOMIC DNA]</scope>
    <source>
        <strain evidence="3 4">CLIB 1767</strain>
    </source>
</reference>
<evidence type="ECO:0000259" key="2">
    <source>
        <dbReference type="PROSITE" id="PS51820"/>
    </source>
</evidence>
<feature type="domain" description="PA14" evidence="2">
    <location>
        <begin position="70"/>
        <end position="236"/>
    </location>
</feature>
<keyword evidence="4" id="KW-1185">Reference proteome</keyword>
<feature type="signal peptide" evidence="1">
    <location>
        <begin position="1"/>
        <end position="31"/>
    </location>
</feature>
<dbReference type="GO" id="GO:0030246">
    <property type="term" value="F:carbohydrate binding"/>
    <property type="evidence" value="ECO:0007669"/>
    <property type="project" value="UniProtKB-KW"/>
</dbReference>
<proteinExistence type="predicted"/>
<comment type="caution">
    <text evidence="3">The sequence shown here is derived from an EMBL/GenBank/DDBJ whole genome shotgun (WGS) entry which is preliminary data.</text>
</comment>
<evidence type="ECO:0000313" key="3">
    <source>
        <dbReference type="EMBL" id="CAB4256484.1"/>
    </source>
</evidence>
<dbReference type="RefSeq" id="XP_041408328.1">
    <property type="nucleotide sequence ID" value="XM_041552394.1"/>
</dbReference>
<dbReference type="Pfam" id="PF10528">
    <property type="entry name" value="GLEYA"/>
    <property type="match status" value="1"/>
</dbReference>
<dbReference type="SUPFAM" id="SSF56988">
    <property type="entry name" value="Anthrax protective antigen"/>
    <property type="match status" value="1"/>
</dbReference>
<dbReference type="EMBL" id="CAEFZW010000010">
    <property type="protein sequence ID" value="CAB4256484.1"/>
    <property type="molecule type" value="Genomic_DNA"/>
</dbReference>
<keyword evidence="3" id="KW-0430">Lectin</keyword>
<keyword evidence="1" id="KW-0732">Signal</keyword>